<protein>
    <recommendedName>
        <fullName evidence="4">AsmA-like protein</fullName>
    </recommendedName>
</protein>
<accession>A0ABT3G2B2</accession>
<feature type="transmembrane region" description="Helical" evidence="1">
    <location>
        <begin position="46"/>
        <end position="66"/>
    </location>
</feature>
<sequence>MEVEQTQSFNQKLSQWIASQGFWFQLRHSMSGGGGWAMTMSHLVRLGFKILIALVVASGGFGIYLVKRIGSEPFINSLNVGLEDGLKASEAKILDFSRVQGDAQIRRIGAEGGKESFFHSLDAGNVRFRMGLLSGMAGSWDAGALVAKSMDINVKAGAETPAEAKAAGAAFFQDWAGFRFSSVHVDEATVRWGYSARTWGKIEKSQMTATRSGDGWHLLFSGGTFSQNWLKGLEIVELKMECTPGSVRVTKGEFKAGNGTVVLKDVQVKGGDRPALSGTVEATKVALTHFIPESAQAFVEGVVSGEFQISGSTNSTDGVQFEGDVALDNANIISLRERFHLLKALSVVDLYNSYRKVDLNRGGFHLKTGGGKMELSRVDVRSEDLMTLQGRLKATVPEEDTQPQPLGSGVFSQIPNSVQNAEEDGKKDSLTLEKAGAAAAEKDTEEAIFKRFADSARKRDSLHQVSGRSAQTIRYDGGFRISIPGDAFDSTEVLRQTYPVDPGNGRIAFDVPVQGTIYEVTGRQADELLNLGSKR</sequence>
<keyword evidence="1" id="KW-0812">Transmembrane</keyword>
<evidence type="ECO:0000313" key="3">
    <source>
        <dbReference type="Proteomes" id="UP001165653"/>
    </source>
</evidence>
<evidence type="ECO:0000313" key="2">
    <source>
        <dbReference type="EMBL" id="MCW1913972.1"/>
    </source>
</evidence>
<name>A0ABT3G2B2_9BACT</name>
<keyword evidence="3" id="KW-1185">Reference proteome</keyword>
<dbReference type="EMBL" id="JAPDDR010000004">
    <property type="protein sequence ID" value="MCW1913972.1"/>
    <property type="molecule type" value="Genomic_DNA"/>
</dbReference>
<comment type="caution">
    <text evidence="2">The sequence shown here is derived from an EMBL/GenBank/DDBJ whole genome shotgun (WGS) entry which is preliminary data.</text>
</comment>
<evidence type="ECO:0008006" key="4">
    <source>
        <dbReference type="Google" id="ProtNLM"/>
    </source>
</evidence>
<dbReference type="Proteomes" id="UP001165653">
    <property type="component" value="Unassembled WGS sequence"/>
</dbReference>
<reference evidence="2" key="1">
    <citation type="submission" date="2022-10" db="EMBL/GenBank/DDBJ databases">
        <title>Luteolibacter sp. GHJ8, whole genome shotgun sequencing project.</title>
        <authorList>
            <person name="Zhao G."/>
            <person name="Shen L."/>
        </authorList>
    </citation>
    <scope>NUCLEOTIDE SEQUENCE</scope>
    <source>
        <strain evidence="2">GHJ8</strain>
    </source>
</reference>
<keyword evidence="1" id="KW-0472">Membrane</keyword>
<proteinExistence type="predicted"/>
<organism evidence="2 3">
    <name type="scientific">Luteolibacter rhizosphaerae</name>
    <dbReference type="NCBI Taxonomy" id="2989719"/>
    <lineage>
        <taxon>Bacteria</taxon>
        <taxon>Pseudomonadati</taxon>
        <taxon>Verrucomicrobiota</taxon>
        <taxon>Verrucomicrobiia</taxon>
        <taxon>Verrucomicrobiales</taxon>
        <taxon>Verrucomicrobiaceae</taxon>
        <taxon>Luteolibacter</taxon>
    </lineage>
</organism>
<dbReference type="RefSeq" id="WP_264513473.1">
    <property type="nucleotide sequence ID" value="NZ_JAPDDR010000004.1"/>
</dbReference>
<evidence type="ECO:0000256" key="1">
    <source>
        <dbReference type="SAM" id="Phobius"/>
    </source>
</evidence>
<keyword evidence="1" id="KW-1133">Transmembrane helix</keyword>
<gene>
    <name evidence="2" type="ORF">OJ996_10320</name>
</gene>